<evidence type="ECO:0000256" key="1">
    <source>
        <dbReference type="SAM" id="Phobius"/>
    </source>
</evidence>
<gene>
    <name evidence="2" type="ORF">J0383_13115</name>
</gene>
<reference evidence="2 3" key="1">
    <citation type="submission" date="2021-03" db="EMBL/GenBank/DDBJ databases">
        <title>Flavobacterium kribbensis sp. nov, an endophytic bacteria, isolated from soybean.</title>
        <authorList>
            <person name="Lee J."/>
            <person name="Seo J."/>
        </authorList>
    </citation>
    <scope>NUCLEOTIDE SEQUENCE [LARGE SCALE GENOMIC DNA]</scope>
    <source>
        <strain evidence="2 3">BB8</strain>
    </source>
</reference>
<evidence type="ECO:0000313" key="2">
    <source>
        <dbReference type="EMBL" id="QSW87237.1"/>
    </source>
</evidence>
<name>A0ABX7Q8H6_9FLAO</name>
<dbReference type="EMBL" id="CP071448">
    <property type="protein sequence ID" value="QSW87237.1"/>
    <property type="molecule type" value="Genomic_DNA"/>
</dbReference>
<proteinExistence type="predicted"/>
<sequence>MQEKESKFKRNIWLFVAIAIALALVTFFQFYLSENTQHEHIEITQLVDKYNKNCPLLIQEGIRLDSVNLPEERAVQYNLTLVKVEKETAEIAVIRDEIKKSILSTAKANPGLQVFRENDYTLIYSYYDNKKKFLFKVNVLPDQYQ</sequence>
<accession>A0ABX7Q8H6</accession>
<organism evidence="2 3">
    <name type="scientific">Flavobacterium endoglycinae</name>
    <dbReference type="NCBI Taxonomy" id="2816357"/>
    <lineage>
        <taxon>Bacteria</taxon>
        <taxon>Pseudomonadati</taxon>
        <taxon>Bacteroidota</taxon>
        <taxon>Flavobacteriia</taxon>
        <taxon>Flavobacteriales</taxon>
        <taxon>Flavobacteriaceae</taxon>
        <taxon>Flavobacterium</taxon>
    </lineage>
</organism>
<evidence type="ECO:0000313" key="3">
    <source>
        <dbReference type="Proteomes" id="UP000663440"/>
    </source>
</evidence>
<protein>
    <submittedName>
        <fullName evidence="2">Uncharacterized protein</fullName>
    </submittedName>
</protein>
<keyword evidence="1" id="KW-0812">Transmembrane</keyword>
<feature type="transmembrane region" description="Helical" evidence="1">
    <location>
        <begin position="12"/>
        <end position="32"/>
    </location>
</feature>
<keyword evidence="3" id="KW-1185">Reference proteome</keyword>
<dbReference type="Proteomes" id="UP000663440">
    <property type="component" value="Chromosome"/>
</dbReference>
<keyword evidence="1" id="KW-0472">Membrane</keyword>
<dbReference type="RefSeq" id="WP_207294496.1">
    <property type="nucleotide sequence ID" value="NZ_CP071448.1"/>
</dbReference>
<keyword evidence="1" id="KW-1133">Transmembrane helix</keyword>